<dbReference type="STRING" id="1120920.SAMN03080599_02199"/>
<name>A0A1G5S1V4_9FIRM</name>
<keyword evidence="3" id="KW-1185">Reference proteome</keyword>
<dbReference type="InterPro" id="IPR029058">
    <property type="entry name" value="AB_hydrolase_fold"/>
</dbReference>
<dbReference type="GO" id="GO:0016787">
    <property type="term" value="F:hydrolase activity"/>
    <property type="evidence" value="ECO:0007669"/>
    <property type="project" value="UniProtKB-KW"/>
</dbReference>
<evidence type="ECO:0000313" key="3">
    <source>
        <dbReference type="Proteomes" id="UP000199208"/>
    </source>
</evidence>
<accession>A0A1G5S1V4</accession>
<dbReference type="RefSeq" id="WP_092591439.1">
    <property type="nucleotide sequence ID" value="NZ_FMWL01000011.1"/>
</dbReference>
<reference evidence="2 3" key="1">
    <citation type="submission" date="2016-10" db="EMBL/GenBank/DDBJ databases">
        <authorList>
            <person name="de Groot N.N."/>
        </authorList>
    </citation>
    <scope>NUCLEOTIDE SEQUENCE [LARGE SCALE GENOMIC DNA]</scope>
    <source>
        <strain evidence="2 3">DSM 2784</strain>
    </source>
</reference>
<organism evidence="2 3">
    <name type="scientific">Acidaminobacter hydrogenoformans DSM 2784</name>
    <dbReference type="NCBI Taxonomy" id="1120920"/>
    <lineage>
        <taxon>Bacteria</taxon>
        <taxon>Bacillati</taxon>
        <taxon>Bacillota</taxon>
        <taxon>Clostridia</taxon>
        <taxon>Peptostreptococcales</taxon>
        <taxon>Acidaminobacteraceae</taxon>
        <taxon>Acidaminobacter</taxon>
    </lineage>
</organism>
<proteinExistence type="predicted"/>
<protein>
    <submittedName>
        <fullName evidence="2">Lysophospholipase, alpha-beta hydrolase superfamily</fullName>
    </submittedName>
</protein>
<dbReference type="Gene3D" id="3.40.50.1820">
    <property type="entry name" value="alpha/beta hydrolase"/>
    <property type="match status" value="1"/>
</dbReference>
<dbReference type="EMBL" id="FMWL01000011">
    <property type="protein sequence ID" value="SCZ80293.1"/>
    <property type="molecule type" value="Genomic_DNA"/>
</dbReference>
<keyword evidence="2" id="KW-0378">Hydrolase</keyword>
<dbReference type="InterPro" id="IPR051044">
    <property type="entry name" value="MAG_DAG_Lipase"/>
</dbReference>
<dbReference type="Pfam" id="PF12146">
    <property type="entry name" value="Hydrolase_4"/>
    <property type="match status" value="1"/>
</dbReference>
<dbReference type="PANTHER" id="PTHR11614">
    <property type="entry name" value="PHOSPHOLIPASE-RELATED"/>
    <property type="match status" value="1"/>
</dbReference>
<evidence type="ECO:0000313" key="2">
    <source>
        <dbReference type="EMBL" id="SCZ80293.1"/>
    </source>
</evidence>
<dbReference type="OrthoDB" id="9806902at2"/>
<dbReference type="Proteomes" id="UP000199208">
    <property type="component" value="Unassembled WGS sequence"/>
</dbReference>
<sequence>MKPIQLTASDGLELSVVIFESKSNEPEALVQILHGAQEHKGRYFELARFLQGHGYTVVLSDIRGHGESISAQVPKGCMGSLEQILEDQKLIADTLKKLYPGKPLYLFGHSMGSLFARCYLQAHDDDIEKLILSGTVDYRFYARAGVLIAKLISTLKGDRGHSQFLNALLGINGKDDSWVSANPANRIQRKNDPHFFTSYENAAILAIATANLQQRAFDKFLCKNPDLEILSITGEEDPITGGRRGLQGSMDALRKAGYTSVESKVYKRLRHEVIHEVENQQVFEDLLKFLTSQTDQDLSYATGAIR</sequence>
<feature type="domain" description="Serine aminopeptidase S33" evidence="1">
    <location>
        <begin position="25"/>
        <end position="277"/>
    </location>
</feature>
<dbReference type="AlphaFoldDB" id="A0A1G5S1V4"/>
<evidence type="ECO:0000259" key="1">
    <source>
        <dbReference type="Pfam" id="PF12146"/>
    </source>
</evidence>
<gene>
    <name evidence="2" type="ORF">SAMN03080599_02199</name>
</gene>
<dbReference type="SUPFAM" id="SSF53474">
    <property type="entry name" value="alpha/beta-Hydrolases"/>
    <property type="match status" value="1"/>
</dbReference>
<dbReference type="InterPro" id="IPR022742">
    <property type="entry name" value="Hydrolase_4"/>
</dbReference>